<name>A0A6A4GMA0_9AGAR</name>
<evidence type="ECO:0000256" key="1">
    <source>
        <dbReference type="SAM" id="MobiDB-lite"/>
    </source>
</evidence>
<evidence type="ECO:0000313" key="2">
    <source>
        <dbReference type="EMBL" id="KAE9386450.1"/>
    </source>
</evidence>
<dbReference type="EMBL" id="ML769879">
    <property type="protein sequence ID" value="KAE9386450.1"/>
    <property type="molecule type" value="Genomic_DNA"/>
</dbReference>
<evidence type="ECO:0000313" key="3">
    <source>
        <dbReference type="Proteomes" id="UP000799118"/>
    </source>
</evidence>
<dbReference type="AlphaFoldDB" id="A0A6A4GMA0"/>
<sequence>MSTPTISARGVTVVASASADGGDATVVATAGVSDGEGPDNGLTSYTAPQHPTSVSNTASSQVLLRVLPRRTQLQMKIQVAFSIP</sequence>
<keyword evidence="3" id="KW-1185">Reference proteome</keyword>
<reference evidence="2" key="1">
    <citation type="journal article" date="2019" name="Environ. Microbiol.">
        <title>Fungal ecological strategies reflected in gene transcription - a case study of two litter decomposers.</title>
        <authorList>
            <person name="Barbi F."/>
            <person name="Kohler A."/>
            <person name="Barry K."/>
            <person name="Baskaran P."/>
            <person name="Daum C."/>
            <person name="Fauchery L."/>
            <person name="Ihrmark K."/>
            <person name="Kuo A."/>
            <person name="LaButti K."/>
            <person name="Lipzen A."/>
            <person name="Morin E."/>
            <person name="Grigoriev I.V."/>
            <person name="Henrissat B."/>
            <person name="Lindahl B."/>
            <person name="Martin F."/>
        </authorList>
    </citation>
    <scope>NUCLEOTIDE SEQUENCE</scope>
    <source>
        <strain evidence="2">JB14</strain>
    </source>
</reference>
<organism evidence="2 3">
    <name type="scientific">Gymnopus androsaceus JB14</name>
    <dbReference type="NCBI Taxonomy" id="1447944"/>
    <lineage>
        <taxon>Eukaryota</taxon>
        <taxon>Fungi</taxon>
        <taxon>Dikarya</taxon>
        <taxon>Basidiomycota</taxon>
        <taxon>Agaricomycotina</taxon>
        <taxon>Agaricomycetes</taxon>
        <taxon>Agaricomycetidae</taxon>
        <taxon>Agaricales</taxon>
        <taxon>Marasmiineae</taxon>
        <taxon>Omphalotaceae</taxon>
        <taxon>Gymnopus</taxon>
    </lineage>
</organism>
<proteinExistence type="predicted"/>
<protein>
    <submittedName>
        <fullName evidence="2">Uncharacterized protein</fullName>
    </submittedName>
</protein>
<feature type="compositionally biased region" description="Polar residues" evidence="1">
    <location>
        <begin position="41"/>
        <end position="57"/>
    </location>
</feature>
<feature type="region of interest" description="Disordered" evidence="1">
    <location>
        <begin position="31"/>
        <end position="57"/>
    </location>
</feature>
<dbReference type="Proteomes" id="UP000799118">
    <property type="component" value="Unassembled WGS sequence"/>
</dbReference>
<gene>
    <name evidence="2" type="ORF">BT96DRAFT_524415</name>
</gene>
<accession>A0A6A4GMA0</accession>